<dbReference type="GO" id="GO:0009664">
    <property type="term" value="P:plant-type cell wall organization"/>
    <property type="evidence" value="ECO:0007669"/>
    <property type="project" value="InterPro"/>
</dbReference>
<dbReference type="Gramene" id="AET4Gv20668300.2">
    <property type="protein sequence ID" value="AET4Gv20668300.2"/>
    <property type="gene ID" value="AET4Gv20668300"/>
</dbReference>
<dbReference type="Proteomes" id="UP000015105">
    <property type="component" value="Chromosome 4D"/>
</dbReference>
<feature type="signal peptide" evidence="1">
    <location>
        <begin position="1"/>
        <end position="24"/>
    </location>
</feature>
<reference evidence="4" key="2">
    <citation type="journal article" date="2017" name="Nat. Plants">
        <title>The Aegilops tauschii genome reveals multiple impacts of transposons.</title>
        <authorList>
            <person name="Zhao G."/>
            <person name="Zou C."/>
            <person name="Li K."/>
            <person name="Wang K."/>
            <person name="Li T."/>
            <person name="Gao L."/>
            <person name="Zhang X."/>
            <person name="Wang H."/>
            <person name="Yang Z."/>
            <person name="Liu X."/>
            <person name="Jiang W."/>
            <person name="Mao L."/>
            <person name="Kong X."/>
            <person name="Jiao Y."/>
            <person name="Jia J."/>
        </authorList>
    </citation>
    <scope>NUCLEOTIDE SEQUENCE [LARGE SCALE GENOMIC DNA]</scope>
    <source>
        <strain evidence="4">cv. AL8/78</strain>
    </source>
</reference>
<feature type="domain" description="Expansin-like EG45" evidence="2">
    <location>
        <begin position="44"/>
        <end position="172"/>
    </location>
</feature>
<evidence type="ECO:0000259" key="2">
    <source>
        <dbReference type="PROSITE" id="PS50842"/>
    </source>
</evidence>
<evidence type="ECO:0000313" key="3">
    <source>
        <dbReference type="EnsemblPlants" id="AET4Gv20668300.2"/>
    </source>
</evidence>
<evidence type="ECO:0000313" key="4">
    <source>
        <dbReference type="Proteomes" id="UP000015105"/>
    </source>
</evidence>
<dbReference type="InterPro" id="IPR007112">
    <property type="entry name" value="Expansin/allergen_DPBB_dom"/>
</dbReference>
<keyword evidence="4" id="KW-1185">Reference proteome</keyword>
<dbReference type="SUPFAM" id="SSF50685">
    <property type="entry name" value="Barwin-like endoglucanases"/>
    <property type="match status" value="1"/>
</dbReference>
<dbReference type="EnsemblPlants" id="AET4Gv20668300.2">
    <property type="protein sequence ID" value="AET4Gv20668300.2"/>
    <property type="gene ID" value="AET4Gv20668300"/>
</dbReference>
<organism evidence="3 4">
    <name type="scientific">Aegilops tauschii subsp. strangulata</name>
    <name type="common">Goatgrass</name>
    <dbReference type="NCBI Taxonomy" id="200361"/>
    <lineage>
        <taxon>Eukaryota</taxon>
        <taxon>Viridiplantae</taxon>
        <taxon>Streptophyta</taxon>
        <taxon>Embryophyta</taxon>
        <taxon>Tracheophyta</taxon>
        <taxon>Spermatophyta</taxon>
        <taxon>Magnoliopsida</taxon>
        <taxon>Liliopsida</taxon>
        <taxon>Poales</taxon>
        <taxon>Poaceae</taxon>
        <taxon>BOP clade</taxon>
        <taxon>Pooideae</taxon>
        <taxon>Triticodae</taxon>
        <taxon>Triticeae</taxon>
        <taxon>Triticinae</taxon>
        <taxon>Aegilops</taxon>
    </lineage>
</organism>
<dbReference type="STRING" id="200361.A0A453IT55"/>
<dbReference type="Gene3D" id="2.40.40.10">
    <property type="entry name" value="RlpA-like domain"/>
    <property type="match status" value="1"/>
</dbReference>
<reference evidence="3" key="4">
    <citation type="submission" date="2019-03" db="UniProtKB">
        <authorList>
            <consortium name="EnsemblPlants"/>
        </authorList>
    </citation>
    <scope>IDENTIFICATION</scope>
</reference>
<dbReference type="InterPro" id="IPR002963">
    <property type="entry name" value="Expansin"/>
</dbReference>
<feature type="chain" id="PRO_5019130401" description="Expansin-like EG45 domain-containing protein" evidence="1">
    <location>
        <begin position="25"/>
        <end position="198"/>
    </location>
</feature>
<dbReference type="InterPro" id="IPR007118">
    <property type="entry name" value="Expan_Lol_pI"/>
</dbReference>
<keyword evidence="1" id="KW-0732">Signal</keyword>
<dbReference type="AlphaFoldDB" id="A0A453IT55"/>
<evidence type="ECO:0000256" key="1">
    <source>
        <dbReference type="SAM" id="SignalP"/>
    </source>
</evidence>
<sequence length="198" mass="21982">MAAGMRFLQLFAAVLVFCFTLANSDWIPATATFYGGADGSNTMGGACGYENLYVAGYGINNVALSTALFNDGASCGQCYVIICDTSIGYVQARHIHHRVRHQLLPSQLGPPQRQRRVVQPSPPPLRHVAARLGEHRHLPCRHHPCLLPAGQVLEAGRRAVHHQRLQLLRAGARDQHCRERVDQEHVGERDQHRVDPYV</sequence>
<name>A0A453IT55_AEGTS</name>
<dbReference type="InterPro" id="IPR036908">
    <property type="entry name" value="RlpA-like_sf"/>
</dbReference>
<reference evidence="3" key="5">
    <citation type="journal article" date="2021" name="G3 (Bethesda)">
        <title>Aegilops tauschii genome assembly Aet v5.0 features greater sequence contiguity and improved annotation.</title>
        <authorList>
            <person name="Wang L."/>
            <person name="Zhu T."/>
            <person name="Rodriguez J.C."/>
            <person name="Deal K.R."/>
            <person name="Dubcovsky J."/>
            <person name="McGuire P.E."/>
            <person name="Lux T."/>
            <person name="Spannagl M."/>
            <person name="Mayer K.F.X."/>
            <person name="Baldrich P."/>
            <person name="Meyers B.C."/>
            <person name="Huo N."/>
            <person name="Gu Y.Q."/>
            <person name="Zhou H."/>
            <person name="Devos K.M."/>
            <person name="Bennetzen J.L."/>
            <person name="Unver T."/>
            <person name="Budak H."/>
            <person name="Gulick P.J."/>
            <person name="Galiba G."/>
            <person name="Kalapos B."/>
            <person name="Nelson D.R."/>
            <person name="Li P."/>
            <person name="You F.M."/>
            <person name="Luo M.C."/>
            <person name="Dvorak J."/>
        </authorList>
    </citation>
    <scope>NUCLEOTIDE SEQUENCE [LARGE SCALE GENOMIC DNA]</scope>
    <source>
        <strain evidence="3">cv. AL8/78</strain>
    </source>
</reference>
<dbReference type="PROSITE" id="PS50842">
    <property type="entry name" value="EXPANSIN_EG45"/>
    <property type="match status" value="1"/>
</dbReference>
<reference evidence="4" key="1">
    <citation type="journal article" date="2014" name="Science">
        <title>Ancient hybridizations among the ancestral genomes of bread wheat.</title>
        <authorList>
            <consortium name="International Wheat Genome Sequencing Consortium,"/>
            <person name="Marcussen T."/>
            <person name="Sandve S.R."/>
            <person name="Heier L."/>
            <person name="Spannagl M."/>
            <person name="Pfeifer M."/>
            <person name="Jakobsen K.S."/>
            <person name="Wulff B.B."/>
            <person name="Steuernagel B."/>
            <person name="Mayer K.F."/>
            <person name="Olsen O.A."/>
        </authorList>
    </citation>
    <scope>NUCLEOTIDE SEQUENCE [LARGE SCALE GENOMIC DNA]</scope>
    <source>
        <strain evidence="4">cv. AL8/78</strain>
    </source>
</reference>
<dbReference type="PRINTS" id="PR01225">
    <property type="entry name" value="EXPANSNFAMLY"/>
</dbReference>
<proteinExistence type="predicted"/>
<protein>
    <recommendedName>
        <fullName evidence="2">Expansin-like EG45 domain-containing protein</fullName>
    </recommendedName>
</protein>
<dbReference type="GO" id="GO:0005576">
    <property type="term" value="C:extracellular region"/>
    <property type="evidence" value="ECO:0007669"/>
    <property type="project" value="InterPro"/>
</dbReference>
<dbReference type="PANTHER" id="PTHR31867">
    <property type="entry name" value="EXPANSIN-A15"/>
    <property type="match status" value="1"/>
</dbReference>
<reference evidence="3" key="3">
    <citation type="journal article" date="2017" name="Nature">
        <title>Genome sequence of the progenitor of the wheat D genome Aegilops tauschii.</title>
        <authorList>
            <person name="Luo M.C."/>
            <person name="Gu Y.Q."/>
            <person name="Puiu D."/>
            <person name="Wang H."/>
            <person name="Twardziok S.O."/>
            <person name="Deal K.R."/>
            <person name="Huo N."/>
            <person name="Zhu T."/>
            <person name="Wang L."/>
            <person name="Wang Y."/>
            <person name="McGuire P.E."/>
            <person name="Liu S."/>
            <person name="Long H."/>
            <person name="Ramasamy R.K."/>
            <person name="Rodriguez J.C."/>
            <person name="Van S.L."/>
            <person name="Yuan L."/>
            <person name="Wang Z."/>
            <person name="Xia Z."/>
            <person name="Xiao L."/>
            <person name="Anderson O.D."/>
            <person name="Ouyang S."/>
            <person name="Liang Y."/>
            <person name="Zimin A.V."/>
            <person name="Pertea G."/>
            <person name="Qi P."/>
            <person name="Bennetzen J.L."/>
            <person name="Dai X."/>
            <person name="Dawson M.W."/>
            <person name="Muller H.G."/>
            <person name="Kugler K."/>
            <person name="Rivarola-Duarte L."/>
            <person name="Spannagl M."/>
            <person name="Mayer K.F.X."/>
            <person name="Lu F.H."/>
            <person name="Bevan M.W."/>
            <person name="Leroy P."/>
            <person name="Li P."/>
            <person name="You F.M."/>
            <person name="Sun Q."/>
            <person name="Liu Z."/>
            <person name="Lyons E."/>
            <person name="Wicker T."/>
            <person name="Salzberg S.L."/>
            <person name="Devos K.M."/>
            <person name="Dvorak J."/>
        </authorList>
    </citation>
    <scope>NUCLEOTIDE SEQUENCE [LARGE SCALE GENOMIC DNA]</scope>
    <source>
        <strain evidence="3">cv. AL8/78</strain>
    </source>
</reference>
<accession>A0A453IT55</accession>